<reference evidence="4 5" key="1">
    <citation type="submission" date="2020-07" db="EMBL/GenBank/DDBJ databases">
        <title>Complete Genome Sequence of an acetic acid bacterium, Acetobacter aceti JCM20276.</title>
        <authorList>
            <person name="Hirose Y."/>
            <person name="Mihara H."/>
        </authorList>
    </citation>
    <scope>NUCLEOTIDE SEQUENCE [LARGE SCALE GENOMIC DNA]</scope>
    <source>
        <strain evidence="4 5">JCM20276</strain>
    </source>
</reference>
<evidence type="ECO:0000256" key="2">
    <source>
        <dbReference type="ARBA" id="ARBA00023277"/>
    </source>
</evidence>
<gene>
    <name evidence="4" type="ORF">AAJCM20276_02200</name>
</gene>
<name>A0A6S6PF58_ACEAC</name>
<keyword evidence="1" id="KW-0624">Polysaccharide degradation</keyword>
<dbReference type="PANTHER" id="PTHR43772:SF2">
    <property type="entry name" value="PUTATIVE (AFU_ORTHOLOGUE AFUA_2G04480)-RELATED"/>
    <property type="match status" value="1"/>
</dbReference>
<dbReference type="Proteomes" id="UP000515220">
    <property type="component" value="Chromosome"/>
</dbReference>
<organism evidence="4 5">
    <name type="scientific">Acetobacter aceti</name>
    <dbReference type="NCBI Taxonomy" id="435"/>
    <lineage>
        <taxon>Bacteria</taxon>
        <taxon>Pseudomonadati</taxon>
        <taxon>Pseudomonadota</taxon>
        <taxon>Alphaproteobacteria</taxon>
        <taxon>Acetobacterales</taxon>
        <taxon>Acetobacteraceae</taxon>
        <taxon>Acetobacter</taxon>
        <taxon>Acetobacter subgen. Acetobacter</taxon>
    </lineage>
</organism>
<dbReference type="PANTHER" id="PTHR43772">
    <property type="entry name" value="ENDO-1,4-BETA-XYLANASE"/>
    <property type="match status" value="1"/>
</dbReference>
<dbReference type="AlphaFoldDB" id="A0A6S6PF58"/>
<dbReference type="Gene3D" id="2.115.10.20">
    <property type="entry name" value="Glycosyl hydrolase domain, family 43"/>
    <property type="match status" value="1"/>
</dbReference>
<dbReference type="EMBL" id="AP023326">
    <property type="protein sequence ID" value="BCI65596.1"/>
    <property type="molecule type" value="Genomic_DNA"/>
</dbReference>
<dbReference type="InterPro" id="IPR056442">
    <property type="entry name" value="GINT1_N"/>
</dbReference>
<proteinExistence type="predicted"/>
<sequence>MERKTANRAITSVMSIFRTDIWRVGVVQAGFSAICRAGSLDPFAIRWLPNPGPYRFLADPFGIWRDDKLHIFVEHYDYRTRKGEIHLLLLNQELEIIQQGKVLSEPWHLSYPFILEADGETWMLPEACRSGKLILYRARRFPWEWEAVPEFRFPHAAIDASPIFTAGAWWMFYAPSSPHSDRMTALRLAWADTLLGRWTDVSTQPLRRGAGSSRMGGTPQIVDGQLILPMQDCTTTYGGAIRLLTTATDPDQSMTFQEGFRITPPKSAHPFTAGLHTLSAAGDVTLIDAKRILRNVPARAGMDLRHHLGKWWEQRTAR</sequence>
<accession>A0A6S6PF58</accession>
<protein>
    <recommendedName>
        <fullName evidence="3">Glucosamine inositolphosphorylceramide transferase 1 N-terminal domain-containing protein</fullName>
    </recommendedName>
</protein>
<evidence type="ECO:0000313" key="5">
    <source>
        <dbReference type="Proteomes" id="UP000515220"/>
    </source>
</evidence>
<keyword evidence="1" id="KW-0858">Xylan degradation</keyword>
<evidence type="ECO:0000259" key="3">
    <source>
        <dbReference type="Pfam" id="PF24793"/>
    </source>
</evidence>
<dbReference type="GO" id="GO:0045493">
    <property type="term" value="P:xylan catabolic process"/>
    <property type="evidence" value="ECO:0007669"/>
    <property type="project" value="UniProtKB-KW"/>
</dbReference>
<keyword evidence="2" id="KW-0119">Carbohydrate metabolism</keyword>
<feature type="domain" description="Glucosamine inositolphosphorylceramide transferase 1 N-terminal" evidence="3">
    <location>
        <begin position="53"/>
        <end position="245"/>
    </location>
</feature>
<evidence type="ECO:0000256" key="1">
    <source>
        <dbReference type="ARBA" id="ARBA00022651"/>
    </source>
</evidence>
<evidence type="ECO:0000313" key="4">
    <source>
        <dbReference type="EMBL" id="BCI65596.1"/>
    </source>
</evidence>
<dbReference type="InterPro" id="IPR052176">
    <property type="entry name" value="Glycosyl_Hydrlase_43_Enz"/>
</dbReference>
<dbReference type="SUPFAM" id="SSF75005">
    <property type="entry name" value="Arabinanase/levansucrase/invertase"/>
    <property type="match status" value="1"/>
</dbReference>
<dbReference type="InterPro" id="IPR023296">
    <property type="entry name" value="Glyco_hydro_beta-prop_sf"/>
</dbReference>
<dbReference type="Pfam" id="PF24793">
    <property type="entry name" value="GINT1_N"/>
    <property type="match status" value="1"/>
</dbReference>